<dbReference type="Proteomes" id="UP000016587">
    <property type="component" value="Chromosome"/>
</dbReference>
<dbReference type="InterPro" id="IPR007115">
    <property type="entry name" value="6-PTP_synth/QueD"/>
</dbReference>
<evidence type="ECO:0000256" key="7">
    <source>
        <dbReference type="PIRSR" id="PIRSR006113-2"/>
    </source>
</evidence>
<feature type="binding site" evidence="7">
    <location>
        <position position="32"/>
    </location>
    <ligand>
        <name>Zn(2+)</name>
        <dbReference type="ChEBI" id="CHEBI:29105"/>
    </ligand>
</feature>
<dbReference type="EC" id="4.-.-.-" evidence="5"/>
<dbReference type="EMBL" id="CP006585">
    <property type="protein sequence ID" value="AGW12036.1"/>
    <property type="molecule type" value="Genomic_DNA"/>
</dbReference>
<dbReference type="PANTHER" id="PTHR12589">
    <property type="entry name" value="PYRUVOYL TETRAHYDROBIOPTERIN SYNTHASE"/>
    <property type="match status" value="1"/>
</dbReference>
<evidence type="ECO:0000313" key="9">
    <source>
        <dbReference type="Proteomes" id="UP000016587"/>
    </source>
</evidence>
<feature type="active site" description="Charge relay system" evidence="6">
    <location>
        <position position="116"/>
    </location>
</feature>
<feature type="binding site" evidence="7">
    <location>
        <position position="30"/>
    </location>
    <ligand>
        <name>Zn(2+)</name>
        <dbReference type="ChEBI" id="CHEBI:29105"/>
    </ligand>
</feature>
<evidence type="ECO:0000256" key="5">
    <source>
        <dbReference type="PIRNR" id="PIRNR006113"/>
    </source>
</evidence>
<keyword evidence="5" id="KW-0456">Lyase</keyword>
<dbReference type="GO" id="GO:0008616">
    <property type="term" value="P:tRNA queuosine(34) biosynthetic process"/>
    <property type="evidence" value="ECO:0007669"/>
    <property type="project" value="UniProtKB-KW"/>
</dbReference>
<name>T2G7C5_MEGG1</name>
<dbReference type="Gene3D" id="3.30.479.10">
    <property type="entry name" value="6-pyruvoyl tetrahydropterin synthase/QueD"/>
    <property type="match status" value="1"/>
</dbReference>
<comment type="pathway">
    <text evidence="1 5">Purine metabolism; 7-cyano-7-deazaguanine biosynthesis.</text>
</comment>
<evidence type="ECO:0000256" key="6">
    <source>
        <dbReference type="PIRSR" id="PIRSR006113-1"/>
    </source>
</evidence>
<dbReference type="PATRIC" id="fig|1121448.10.peg.98"/>
<keyword evidence="5 7" id="KW-0862">Zinc</keyword>
<sequence length="130" mass="14546">MTDTWRLSVTREFAASHCLRHYQGKCEQLHGHNFSAHVVVEGHTLDPKVEILMDFGDLKKCTDQALAALDHRHLNEVPPFDRLNPSSENLARHIFHTLTPLLAAFPVRLVSVTVCEKPGQCASYSPTGAF</sequence>
<dbReference type="STRING" id="1121448.DGI_0099"/>
<protein>
    <recommendedName>
        <fullName evidence="3 5">6-carboxy-5,6,7,8-tetrahydropterin synthase</fullName>
        <ecNumber evidence="5">4.-.-.-</ecNumber>
    </recommendedName>
</protein>
<dbReference type="eggNOG" id="COG0720">
    <property type="taxonomic scope" value="Bacteria"/>
</dbReference>
<comment type="similarity">
    <text evidence="2 5">Belongs to the PTPS family. QueD subfamily.</text>
</comment>
<feature type="active site" description="Proton acceptor" evidence="6">
    <location>
        <position position="26"/>
    </location>
</feature>
<evidence type="ECO:0000313" key="8">
    <source>
        <dbReference type="EMBL" id="AGW12036.1"/>
    </source>
</evidence>
<evidence type="ECO:0000256" key="2">
    <source>
        <dbReference type="ARBA" id="ARBA00008900"/>
    </source>
</evidence>
<comment type="catalytic activity">
    <reaction evidence="4 5">
        <text>7,8-dihydroneopterin 3'-triphosphate + H2O = 6-carboxy-5,6,7,8-tetrahydropterin + triphosphate + acetaldehyde + 2 H(+)</text>
        <dbReference type="Rhea" id="RHEA:27966"/>
        <dbReference type="ChEBI" id="CHEBI:15343"/>
        <dbReference type="ChEBI" id="CHEBI:15377"/>
        <dbReference type="ChEBI" id="CHEBI:15378"/>
        <dbReference type="ChEBI" id="CHEBI:18036"/>
        <dbReference type="ChEBI" id="CHEBI:58462"/>
        <dbReference type="ChEBI" id="CHEBI:61032"/>
        <dbReference type="EC" id="4.1.2.50"/>
    </reaction>
</comment>
<reference evidence="8 9" key="1">
    <citation type="journal article" date="2013" name="J. Bacteriol.">
        <title>Roles of HynAB and Ech, the only two hydrogenases found in the model sulfate reducer Desulfovibrio gigas.</title>
        <authorList>
            <person name="Morais-Silva F.O."/>
            <person name="Santos C.I."/>
            <person name="Rodrigues R."/>
            <person name="Pereira I.A."/>
            <person name="Rodrigues-Pousada C."/>
        </authorList>
    </citation>
    <scope>NUCLEOTIDE SEQUENCE [LARGE SCALE GENOMIC DNA]</scope>
    <source>
        <strain evidence="9">ATCC 19364 / DSM 1382 / NCIMB 9332 / VKM B-1759</strain>
    </source>
</reference>
<evidence type="ECO:0000256" key="3">
    <source>
        <dbReference type="ARBA" id="ARBA00018141"/>
    </source>
</evidence>
<feature type="active site" description="Charge relay system" evidence="6">
    <location>
        <position position="71"/>
    </location>
</feature>
<evidence type="ECO:0000256" key="1">
    <source>
        <dbReference type="ARBA" id="ARBA00005061"/>
    </source>
</evidence>
<dbReference type="SUPFAM" id="SSF55620">
    <property type="entry name" value="Tetrahydrobiopterin biosynthesis enzymes-like"/>
    <property type="match status" value="1"/>
</dbReference>
<keyword evidence="5 7" id="KW-0479">Metal-binding</keyword>
<dbReference type="GO" id="GO:0070497">
    <property type="term" value="F:6-carboxytetrahydropterin synthase activity"/>
    <property type="evidence" value="ECO:0007669"/>
    <property type="project" value="UniProtKB-EC"/>
</dbReference>
<organism evidence="8 9">
    <name type="scientific">Megalodesulfovibrio gigas (strain ATCC 19364 / DSM 1382 / NCIMB 9332 / VKM B-1759)</name>
    <name type="common">Desulfovibrio gigas</name>
    <dbReference type="NCBI Taxonomy" id="1121448"/>
    <lineage>
        <taxon>Bacteria</taxon>
        <taxon>Pseudomonadati</taxon>
        <taxon>Thermodesulfobacteriota</taxon>
        <taxon>Desulfovibrionia</taxon>
        <taxon>Desulfovibrionales</taxon>
        <taxon>Desulfovibrionaceae</taxon>
        <taxon>Megalodesulfovibrio</taxon>
    </lineage>
</organism>
<dbReference type="NCBIfam" id="TIGR03367">
    <property type="entry name" value="queuosine_QueD"/>
    <property type="match status" value="1"/>
</dbReference>
<dbReference type="GO" id="GO:0046872">
    <property type="term" value="F:metal ion binding"/>
    <property type="evidence" value="ECO:0007669"/>
    <property type="project" value="UniProtKB-KW"/>
</dbReference>
<dbReference type="UniPathway" id="UPA00391"/>
<dbReference type="Pfam" id="PF01242">
    <property type="entry name" value="PTPS"/>
    <property type="match status" value="1"/>
</dbReference>
<dbReference type="KEGG" id="dgg:DGI_0099"/>
<accession>T2G7C5</accession>
<proteinExistence type="inferred from homology"/>
<dbReference type="HOGENOM" id="CLU_111016_6_3_7"/>
<gene>
    <name evidence="8" type="ORF">DGI_0099</name>
</gene>
<feature type="binding site" evidence="7">
    <location>
        <position position="17"/>
    </location>
    <ligand>
        <name>Zn(2+)</name>
        <dbReference type="ChEBI" id="CHEBI:29105"/>
    </ligand>
</feature>
<dbReference type="PANTHER" id="PTHR12589:SF8">
    <property type="entry name" value="6-CARBOXY-5,6,7,8-TETRAHYDROPTERIN SYNTHASE"/>
    <property type="match status" value="1"/>
</dbReference>
<dbReference type="RefSeq" id="WP_021758609.1">
    <property type="nucleotide sequence ID" value="NC_022444.1"/>
</dbReference>
<keyword evidence="9" id="KW-1185">Reference proteome</keyword>
<comment type="cofactor">
    <cofactor evidence="5 7">
        <name>Zn(2+)</name>
        <dbReference type="ChEBI" id="CHEBI:29105"/>
    </cofactor>
    <text evidence="5 7">Binds 1 zinc ion per subunit.</text>
</comment>
<reference evidence="9" key="2">
    <citation type="submission" date="2013-07" db="EMBL/GenBank/DDBJ databases">
        <authorList>
            <person name="Morais-Silva F.O."/>
            <person name="Rezende A.M."/>
            <person name="Pimentel C."/>
            <person name="Resende D.M."/>
            <person name="Santos C.I."/>
            <person name="Clemente C."/>
            <person name="de Oliveira L.M."/>
            <person name="da Silva S.M."/>
            <person name="Costa D.A."/>
            <person name="Varela-Raposo A."/>
            <person name="Horacio E.C.A."/>
            <person name="Matos M."/>
            <person name="Flores O."/>
            <person name="Ruiz J.C."/>
            <person name="Rodrigues-Pousada C."/>
        </authorList>
    </citation>
    <scope>NUCLEOTIDE SEQUENCE [LARGE SCALE GENOMIC DNA]</scope>
    <source>
        <strain evidence="9">ATCC 19364 / DSM 1382 / NCIMB 9332 / VKM B-1759</strain>
    </source>
</reference>
<keyword evidence="5" id="KW-0671">Queuosine biosynthesis</keyword>
<evidence type="ECO:0000256" key="4">
    <source>
        <dbReference type="ARBA" id="ARBA00048807"/>
    </source>
</evidence>
<dbReference type="AlphaFoldDB" id="T2G7C5"/>
<dbReference type="OrthoDB" id="9804698at2"/>
<dbReference type="InterPro" id="IPR038418">
    <property type="entry name" value="6-PTP_synth/QueD_sf"/>
</dbReference>
<dbReference type="PIRSF" id="PIRSF006113">
    <property type="entry name" value="PTP_synth"/>
    <property type="match status" value="1"/>
</dbReference>